<protein>
    <submittedName>
        <fullName evidence="1">4531_t:CDS:1</fullName>
    </submittedName>
</protein>
<name>A0ACA9NAL6_9GLOM</name>
<gene>
    <name evidence="1" type="ORF">SCALOS_LOCUS7920</name>
</gene>
<dbReference type="Proteomes" id="UP000789860">
    <property type="component" value="Unassembled WGS sequence"/>
</dbReference>
<comment type="caution">
    <text evidence="1">The sequence shown here is derived from an EMBL/GenBank/DDBJ whole genome shotgun (WGS) entry which is preliminary data.</text>
</comment>
<feature type="non-terminal residue" evidence="1">
    <location>
        <position position="98"/>
    </location>
</feature>
<proteinExistence type="predicted"/>
<accession>A0ACA9NAL6</accession>
<evidence type="ECO:0000313" key="2">
    <source>
        <dbReference type="Proteomes" id="UP000789860"/>
    </source>
</evidence>
<keyword evidence="2" id="KW-1185">Reference proteome</keyword>
<sequence>MKSPIIIIRAALKINSIIHIDLLKSFHNLPAHILLPYGDQTIAFNHDSTRLCVSSDKGTVHIFNLDAILGNGFSNSPNNGGPYYGEKVVVNNTIPSPS</sequence>
<evidence type="ECO:0000313" key="1">
    <source>
        <dbReference type="EMBL" id="CAG8629636.1"/>
    </source>
</evidence>
<reference evidence="1" key="1">
    <citation type="submission" date="2021-06" db="EMBL/GenBank/DDBJ databases">
        <authorList>
            <person name="Kallberg Y."/>
            <person name="Tangrot J."/>
            <person name="Rosling A."/>
        </authorList>
    </citation>
    <scope>NUCLEOTIDE SEQUENCE</scope>
    <source>
        <strain evidence="1">AU212A</strain>
    </source>
</reference>
<dbReference type="EMBL" id="CAJVPM010019382">
    <property type="protein sequence ID" value="CAG8629636.1"/>
    <property type="molecule type" value="Genomic_DNA"/>
</dbReference>
<organism evidence="1 2">
    <name type="scientific">Scutellospora calospora</name>
    <dbReference type="NCBI Taxonomy" id="85575"/>
    <lineage>
        <taxon>Eukaryota</taxon>
        <taxon>Fungi</taxon>
        <taxon>Fungi incertae sedis</taxon>
        <taxon>Mucoromycota</taxon>
        <taxon>Glomeromycotina</taxon>
        <taxon>Glomeromycetes</taxon>
        <taxon>Diversisporales</taxon>
        <taxon>Gigasporaceae</taxon>
        <taxon>Scutellospora</taxon>
    </lineage>
</organism>